<evidence type="ECO:0000313" key="3">
    <source>
        <dbReference type="Proteomes" id="UP000093476"/>
    </source>
</evidence>
<evidence type="ECO:0000313" key="2">
    <source>
        <dbReference type="EMBL" id="OCQ53114.1"/>
    </source>
</evidence>
<sequence>MLYPAFIEVDTDGSASGWFPDVPGCYFAGDTLEETWQDAKSAIEVHFELLTQNESELPKARTMQEHLAENMGKYIDGQWILVDVNMDKFDGRAERINITLPHRLLHRIDTIVHDHPEYGSRSGFLAQAARNELQKTI</sequence>
<accession>A0A1C0U5B4</accession>
<dbReference type="GO" id="GO:0006355">
    <property type="term" value="P:regulation of DNA-templated transcription"/>
    <property type="evidence" value="ECO:0007669"/>
    <property type="project" value="InterPro"/>
</dbReference>
<feature type="domain" description="HicB-like antitoxin of toxin-antitoxin system" evidence="1">
    <location>
        <begin position="3"/>
        <end position="129"/>
    </location>
</feature>
<dbReference type="AlphaFoldDB" id="A0A1C0U5B4"/>
<dbReference type="Proteomes" id="UP000093476">
    <property type="component" value="Unassembled WGS sequence"/>
</dbReference>
<dbReference type="PANTHER" id="PTHR34504">
    <property type="entry name" value="ANTITOXIN HICB"/>
    <property type="match status" value="1"/>
</dbReference>
<comment type="caution">
    <text evidence="2">The sequence shown here is derived from an EMBL/GenBank/DDBJ whole genome shotgun (WGS) entry which is preliminary data.</text>
</comment>
<dbReference type="InterPro" id="IPR035069">
    <property type="entry name" value="TTHA1013/TTHA0281-like"/>
</dbReference>
<dbReference type="Gene3D" id="3.30.160.250">
    <property type="match status" value="1"/>
</dbReference>
<name>A0A1C0U5B4_9GAMM</name>
<dbReference type="RefSeq" id="WP_065822898.1">
    <property type="nucleotide sequence ID" value="NZ_CAWMQZ010000063.1"/>
</dbReference>
<dbReference type="STRING" id="286156.Ppb6_01708"/>
<dbReference type="InterPro" id="IPR031807">
    <property type="entry name" value="HicB-like"/>
</dbReference>
<dbReference type="InterPro" id="IPR051404">
    <property type="entry name" value="TA_system_antitoxin"/>
</dbReference>
<dbReference type="EMBL" id="LOMY01000063">
    <property type="protein sequence ID" value="OCQ53114.1"/>
    <property type="molecule type" value="Genomic_DNA"/>
</dbReference>
<dbReference type="GO" id="GO:0043565">
    <property type="term" value="F:sequence-specific DNA binding"/>
    <property type="evidence" value="ECO:0007669"/>
    <property type="project" value="UniProtKB-ARBA"/>
</dbReference>
<reference evidence="2 3" key="1">
    <citation type="submission" date="2015-12" db="EMBL/GenBank/DDBJ databases">
        <title>Genome comparisons provide insights into the role of secondary metabolites in the pathogenic phase of the Photorhabdus life cycle.</title>
        <authorList>
            <person name="Tobias N.J."/>
            <person name="Mishra B."/>
            <person name="Gupta D.K."/>
            <person name="Thines M."/>
            <person name="Stinear T.P."/>
            <person name="Bode H.B."/>
        </authorList>
    </citation>
    <scope>NUCLEOTIDE SEQUENCE [LARGE SCALE GENOMIC DNA]</scope>
    <source>
        <strain evidence="2 3">PB68.1</strain>
    </source>
</reference>
<organism evidence="2 3">
    <name type="scientific">Photorhabdus australis subsp. thailandensis</name>
    <dbReference type="NCBI Taxonomy" id="2805096"/>
    <lineage>
        <taxon>Bacteria</taxon>
        <taxon>Pseudomonadati</taxon>
        <taxon>Pseudomonadota</taxon>
        <taxon>Gammaproteobacteria</taxon>
        <taxon>Enterobacterales</taxon>
        <taxon>Morganellaceae</taxon>
        <taxon>Photorhabdus</taxon>
    </lineage>
</organism>
<proteinExistence type="predicted"/>
<evidence type="ECO:0000259" key="1">
    <source>
        <dbReference type="Pfam" id="PF15919"/>
    </source>
</evidence>
<dbReference type="CDD" id="cd22231">
    <property type="entry name" value="RHH_NikR_HicB-like"/>
    <property type="match status" value="1"/>
</dbReference>
<dbReference type="Gene3D" id="1.10.1220.10">
    <property type="entry name" value="Met repressor-like"/>
    <property type="match status" value="1"/>
</dbReference>
<dbReference type="InterPro" id="IPR013321">
    <property type="entry name" value="Arc_rbn_hlx_hlx"/>
</dbReference>
<dbReference type="PANTHER" id="PTHR34504:SF4">
    <property type="entry name" value="ANTITOXIN HICB"/>
    <property type="match status" value="1"/>
</dbReference>
<dbReference type="PATRIC" id="fig|286156.4.peg.1949"/>
<dbReference type="SUPFAM" id="SSF143100">
    <property type="entry name" value="TTHA1013/TTHA0281-like"/>
    <property type="match status" value="1"/>
</dbReference>
<protein>
    <recommendedName>
        <fullName evidence="1">HicB-like antitoxin of toxin-antitoxin system domain-containing protein</fullName>
    </recommendedName>
</protein>
<gene>
    <name evidence="2" type="ORF">Ppb6_01708</name>
</gene>
<dbReference type="Pfam" id="PF15919">
    <property type="entry name" value="HicB_lk_antitox"/>
    <property type="match status" value="1"/>
</dbReference>
<keyword evidence="3" id="KW-1185">Reference proteome</keyword>